<reference evidence="2 3" key="1">
    <citation type="submission" date="2021-03" db="EMBL/GenBank/DDBJ databases">
        <title>Sequencing the genomes of 1000 actinobacteria strains.</title>
        <authorList>
            <person name="Klenk H.-P."/>
        </authorList>
    </citation>
    <scope>NUCLEOTIDE SEQUENCE [LARGE SCALE GENOMIC DNA]</scope>
    <source>
        <strain evidence="2 3">DSM 14566</strain>
    </source>
</reference>
<sequence>MTSPDAPGPSGPRRGRAPWRAWSRSAVLLLGGLLATALFALADQLLIAVLFLLFSLFMAYWTSPLRTGPHTPLATALARRGDDVVIILWAPGSTLSARLQTAVRPPREDVAWVNIYQDADAQPFLAEHGGPEAVPLVIVGDEVAPAASVVQVLEMQEAGRRRAAGEG</sequence>
<evidence type="ECO:0000256" key="1">
    <source>
        <dbReference type="SAM" id="Phobius"/>
    </source>
</evidence>
<gene>
    <name evidence="2" type="ORF">JOF43_001003</name>
</gene>
<proteinExistence type="predicted"/>
<comment type="caution">
    <text evidence="2">The sequence shown here is derived from an EMBL/GenBank/DDBJ whole genome shotgun (WGS) entry which is preliminary data.</text>
</comment>
<keyword evidence="1" id="KW-0472">Membrane</keyword>
<keyword evidence="1" id="KW-0812">Transmembrane</keyword>
<protein>
    <submittedName>
        <fullName evidence="2">Uncharacterized protein</fullName>
    </submittedName>
</protein>
<feature type="transmembrane region" description="Helical" evidence="1">
    <location>
        <begin position="45"/>
        <end position="62"/>
    </location>
</feature>
<name>A0ABS4WY28_9MICO</name>
<evidence type="ECO:0000313" key="2">
    <source>
        <dbReference type="EMBL" id="MBP2381046.1"/>
    </source>
</evidence>
<keyword evidence="3" id="KW-1185">Reference proteome</keyword>
<feature type="transmembrane region" description="Helical" evidence="1">
    <location>
        <begin position="21"/>
        <end position="39"/>
    </location>
</feature>
<dbReference type="RefSeq" id="WP_245354016.1">
    <property type="nucleotide sequence ID" value="NZ_BAAAJW010000004.1"/>
</dbReference>
<keyword evidence="1" id="KW-1133">Transmembrane helix</keyword>
<dbReference type="Proteomes" id="UP001519290">
    <property type="component" value="Unassembled WGS sequence"/>
</dbReference>
<organism evidence="2 3">
    <name type="scientific">Brachybacterium sacelli</name>
    <dbReference type="NCBI Taxonomy" id="173364"/>
    <lineage>
        <taxon>Bacteria</taxon>
        <taxon>Bacillati</taxon>
        <taxon>Actinomycetota</taxon>
        <taxon>Actinomycetes</taxon>
        <taxon>Micrococcales</taxon>
        <taxon>Dermabacteraceae</taxon>
        <taxon>Brachybacterium</taxon>
    </lineage>
</organism>
<accession>A0ABS4WY28</accession>
<dbReference type="EMBL" id="JAGIOD010000001">
    <property type="protein sequence ID" value="MBP2381046.1"/>
    <property type="molecule type" value="Genomic_DNA"/>
</dbReference>
<evidence type="ECO:0000313" key="3">
    <source>
        <dbReference type="Proteomes" id="UP001519290"/>
    </source>
</evidence>